<evidence type="ECO:0000259" key="1">
    <source>
        <dbReference type="Pfam" id="PF14706"/>
    </source>
</evidence>
<dbReference type="AlphaFoldDB" id="A0AAP6EAY1"/>
<proteinExistence type="predicted"/>
<reference evidence="2" key="1">
    <citation type="submission" date="2023-10" db="EMBL/GenBank/DDBJ databases">
        <title>Draft Genome Sequence of a Shiga toxin-producing Escherichia coli strain from deer meat showing an IS-element integration in the B-subunit of the Shiga toxin Stx2b gene.</title>
        <authorList>
            <person name="Projahn M."/>
            <person name="Borowiak M."/>
        </authorList>
    </citation>
    <scope>NUCLEOTIDE SEQUENCE</scope>
    <source>
        <strain evidence="2">BfR-EC-18960</strain>
    </source>
</reference>
<feature type="domain" description="Transposase Tn5-like N-terminal" evidence="1">
    <location>
        <begin position="10"/>
        <end position="39"/>
    </location>
</feature>
<comment type="caution">
    <text evidence="2">The sequence shown here is derived from an EMBL/GenBank/DDBJ whole genome shotgun (WGS) entry which is preliminary data.</text>
</comment>
<sequence length="41" mass="4922">MRDYFRGVIENWVIQELKSLDMGDSRLDKRVKHILCSLSLR</sequence>
<dbReference type="Proteomes" id="UP001271591">
    <property type="component" value="Unassembled WGS sequence"/>
</dbReference>
<accession>A0AAP6EAY1</accession>
<dbReference type="Pfam" id="PF14706">
    <property type="entry name" value="Tnp_DNA_bind"/>
    <property type="match status" value="1"/>
</dbReference>
<dbReference type="RefSeq" id="WP_318837721.1">
    <property type="nucleotide sequence ID" value="NZ_JAPMME010000008.1"/>
</dbReference>
<protein>
    <submittedName>
        <fullName evidence="2">Transposase DNA-binding-containing protein</fullName>
    </submittedName>
</protein>
<keyword evidence="2" id="KW-0238">DNA-binding</keyword>
<dbReference type="EMBL" id="JAWPMK010000001">
    <property type="protein sequence ID" value="MDW9350434.1"/>
    <property type="molecule type" value="Genomic_DNA"/>
</dbReference>
<organism evidence="2 3">
    <name type="scientific">Escherichia coli</name>
    <dbReference type="NCBI Taxonomy" id="562"/>
    <lineage>
        <taxon>Bacteria</taxon>
        <taxon>Pseudomonadati</taxon>
        <taxon>Pseudomonadota</taxon>
        <taxon>Gammaproteobacteria</taxon>
        <taxon>Enterobacterales</taxon>
        <taxon>Enterobacteriaceae</taxon>
        <taxon>Escherichia</taxon>
    </lineage>
</organism>
<evidence type="ECO:0000313" key="3">
    <source>
        <dbReference type="Proteomes" id="UP001271591"/>
    </source>
</evidence>
<dbReference type="InterPro" id="IPR014735">
    <property type="entry name" value="Transposase_Tn5-like_N"/>
</dbReference>
<evidence type="ECO:0000313" key="2">
    <source>
        <dbReference type="EMBL" id="MDW9350434.1"/>
    </source>
</evidence>
<gene>
    <name evidence="2" type="ORF">R8G00_12620</name>
</gene>
<name>A0AAP6EAY1_ECOLX</name>
<dbReference type="GO" id="GO:0003677">
    <property type="term" value="F:DNA binding"/>
    <property type="evidence" value="ECO:0007669"/>
    <property type="project" value="UniProtKB-KW"/>
</dbReference>